<dbReference type="InterPro" id="IPR028098">
    <property type="entry name" value="Glyco_trans_4-like_N"/>
</dbReference>
<dbReference type="EC" id="2.4.1.-" evidence="2"/>
<dbReference type="PANTHER" id="PTHR12526">
    <property type="entry name" value="GLYCOSYLTRANSFERASE"/>
    <property type="match status" value="1"/>
</dbReference>
<dbReference type="EMBL" id="AM114193">
    <property type="protein sequence ID" value="CAJ35698.1"/>
    <property type="molecule type" value="Genomic_DNA"/>
</dbReference>
<dbReference type="PANTHER" id="PTHR12526:SF636">
    <property type="entry name" value="BLL3647 PROTEIN"/>
    <property type="match status" value="1"/>
</dbReference>
<feature type="domain" description="Glycosyltransferase subfamily 4-like N-terminal" evidence="1">
    <location>
        <begin position="20"/>
        <end position="167"/>
    </location>
</feature>
<evidence type="ECO:0000259" key="1">
    <source>
        <dbReference type="Pfam" id="PF13439"/>
    </source>
</evidence>
<protein>
    <submittedName>
        <fullName evidence="2">Predicted glucosyltransferase (Group 1)</fullName>
        <ecNumber evidence="2">2.4.1.-</ecNumber>
    </submittedName>
</protein>
<dbReference type="Gene3D" id="3.40.50.2000">
    <property type="entry name" value="Glycogen Phosphorylase B"/>
    <property type="match status" value="2"/>
</dbReference>
<dbReference type="CDD" id="cd03801">
    <property type="entry name" value="GT4_PimA-like"/>
    <property type="match status" value="1"/>
</dbReference>
<dbReference type="CAZy" id="GT4">
    <property type="family name" value="Glycosyltransferase Family 4"/>
</dbReference>
<dbReference type="Proteomes" id="UP000000663">
    <property type="component" value="Chromosome"/>
</dbReference>
<dbReference type="SUPFAM" id="SSF53756">
    <property type="entry name" value="UDP-Glycosyltransferase/glycogen phosphorylase"/>
    <property type="match status" value="1"/>
</dbReference>
<keyword evidence="3" id="KW-1185">Reference proteome</keyword>
<dbReference type="Pfam" id="PF13439">
    <property type="entry name" value="Glyco_transf_4"/>
    <property type="match status" value="1"/>
</dbReference>
<dbReference type="Pfam" id="PF13692">
    <property type="entry name" value="Glyco_trans_1_4"/>
    <property type="match status" value="1"/>
</dbReference>
<dbReference type="KEGG" id="rci:RCIX219"/>
<reference evidence="2 3" key="1">
    <citation type="journal article" date="2006" name="Science">
        <title>Genome of rice cluster I archaea -- the key methane producers in the rice rhizosphere.</title>
        <authorList>
            <person name="Erkel C."/>
            <person name="Kube M."/>
            <person name="Reinhardt R."/>
            <person name="Liesack W."/>
        </authorList>
    </citation>
    <scope>NUCLEOTIDE SEQUENCE [LARGE SCALE GENOMIC DNA]</scope>
    <source>
        <strain evidence="3">DSM 22066 / NBRC 105507 / MRE50</strain>
    </source>
</reference>
<keyword evidence="2" id="KW-0328">Glycosyltransferase</keyword>
<gene>
    <name evidence="2" type="ORF">RCIX219</name>
</gene>
<proteinExistence type="predicted"/>
<evidence type="ECO:0000313" key="3">
    <source>
        <dbReference type="Proteomes" id="UP000000663"/>
    </source>
</evidence>
<dbReference type="GO" id="GO:0016757">
    <property type="term" value="F:glycosyltransferase activity"/>
    <property type="evidence" value="ECO:0007669"/>
    <property type="project" value="UniProtKB-KW"/>
</dbReference>
<dbReference type="eggNOG" id="arCOG01403">
    <property type="taxonomic scope" value="Archaea"/>
</dbReference>
<organism evidence="2 3">
    <name type="scientific">Methanocella arvoryzae (strain DSM 22066 / NBRC 105507 / MRE50)</name>
    <dbReference type="NCBI Taxonomy" id="351160"/>
    <lineage>
        <taxon>Archaea</taxon>
        <taxon>Methanobacteriati</taxon>
        <taxon>Methanobacteriota</taxon>
        <taxon>Stenosarchaea group</taxon>
        <taxon>Methanomicrobia</taxon>
        <taxon>Methanocellales</taxon>
        <taxon>Methanocellaceae</taxon>
        <taxon>Methanocella</taxon>
    </lineage>
</organism>
<sequence length="353" mass="39711">MKLMETMNICVATYKLFEGNGIDVSVIQFAKELARKHNVKVLAVDASDSIKDLNVQRLPANRPGKMRQIAADIDQQKFDLISTHYTPFDMVASLCRTPHFLHDPGVPPVTTTRKPSDVYLWSLVNTARIISARKARVVLPISQYLAAEFRKKYLYRGRTEILPYCIDFPEHVPQPVDLPFEKYVLYVGRHTHYKSVHDLIDIFAEARKEIGDDVHLVTIGLGEPRYMEILKQKAARAGNVHIMGFVPDIWPYYAGASVYATCSRWEGQDRPVIEAQYAGKPVVSFNNCSHPEVVAYGTLAWNRSEFKDALVKYLTTEPAGSGASAEMVQRYAPARMADNFTSIVKQAVGENGT</sequence>
<dbReference type="STRING" id="351160.RCIX219"/>
<dbReference type="AlphaFoldDB" id="Q0W7E5"/>
<name>Q0W7E5_METAR</name>
<accession>Q0W7E5</accession>
<keyword evidence="2" id="KW-0808">Transferase</keyword>
<evidence type="ECO:0000313" key="2">
    <source>
        <dbReference type="EMBL" id="CAJ35698.1"/>
    </source>
</evidence>